<evidence type="ECO:0000256" key="2">
    <source>
        <dbReference type="SAM" id="Phobius"/>
    </source>
</evidence>
<organism evidence="3 4">
    <name type="scientific">Imperialibacter roseus</name>
    <dbReference type="NCBI Taxonomy" id="1324217"/>
    <lineage>
        <taxon>Bacteria</taxon>
        <taxon>Pseudomonadati</taxon>
        <taxon>Bacteroidota</taxon>
        <taxon>Cytophagia</taxon>
        <taxon>Cytophagales</taxon>
        <taxon>Flammeovirgaceae</taxon>
        <taxon>Imperialibacter</taxon>
    </lineage>
</organism>
<evidence type="ECO:0000313" key="3">
    <source>
        <dbReference type="EMBL" id="WOK05608.1"/>
    </source>
</evidence>
<gene>
    <name evidence="3" type="ORF">RT717_21255</name>
</gene>
<evidence type="ECO:0008006" key="5">
    <source>
        <dbReference type="Google" id="ProtNLM"/>
    </source>
</evidence>
<reference evidence="3 4" key="1">
    <citation type="journal article" date="2023" name="Microbiol. Resour. Announc.">
        <title>Complete Genome Sequence of Imperialibacter roseus strain P4T.</title>
        <authorList>
            <person name="Tizabi D.R."/>
            <person name="Bachvaroff T."/>
            <person name="Hill R.T."/>
        </authorList>
    </citation>
    <scope>NUCLEOTIDE SEQUENCE [LARGE SCALE GENOMIC DNA]</scope>
    <source>
        <strain evidence="3 4">P4T</strain>
    </source>
</reference>
<feature type="compositionally biased region" description="Basic and acidic residues" evidence="1">
    <location>
        <begin position="125"/>
        <end position="140"/>
    </location>
</feature>
<keyword evidence="2" id="KW-0812">Transmembrane</keyword>
<keyword evidence="4" id="KW-1185">Reference proteome</keyword>
<feature type="compositionally biased region" description="Polar residues" evidence="1">
    <location>
        <begin position="92"/>
        <end position="107"/>
    </location>
</feature>
<dbReference type="RefSeq" id="WP_317488366.1">
    <property type="nucleotide sequence ID" value="NZ_CP136051.1"/>
</dbReference>
<proteinExistence type="predicted"/>
<feature type="transmembrane region" description="Helical" evidence="2">
    <location>
        <begin position="54"/>
        <end position="72"/>
    </location>
</feature>
<protein>
    <recommendedName>
        <fullName evidence="5">Outer membrane protein beta-barrel domain-containing protein</fullName>
    </recommendedName>
</protein>
<sequence length="463" mass="50339">MSDKEQNIENFFKKRLGQKDFPFREEDWLLMEARLDASAVSTAGGGGSFVGLKAVAAVVVLTVIAFLSGWFLKEYFDNRESKNGEIGRVIQPKNSGASTLQLDSQATEESESKPKILNENQPTETDAKLPGREELSDRNGEVSTSNSAGIAGEGRAEQGESFSQQRRAKEPAKASFDADESKASIGTKEVPQTQQSAGHPGAGNVNDFSEAGFEDEQRPEIITHLSSKPLAYSPLIGYKAAFNLAPLYVDNPSEAIPDEGFYRFAVGLAASPDVSSIGFHPSLKEIGKGFGLLAEYSPGRRWKLSGGVYKFDKVYAAGAGDYNPPFGSGWPGGIEPIRTDASCSVLDVPITVSLQVVNIGRTRIWVSAGMSSYWMLSENYSYVYEEGVEGRYKGWSGENWSNHPLSVVSASFSIETYLTRHFSVQLEPFVKAPLGGVGYGDVHLFTTGTLVTAKYHFLKKTIN</sequence>
<evidence type="ECO:0000313" key="4">
    <source>
        <dbReference type="Proteomes" id="UP001302349"/>
    </source>
</evidence>
<keyword evidence="2" id="KW-1133">Transmembrane helix</keyword>
<evidence type="ECO:0000256" key="1">
    <source>
        <dbReference type="SAM" id="MobiDB-lite"/>
    </source>
</evidence>
<accession>A0ABZ0IKR0</accession>
<name>A0ABZ0IKR0_9BACT</name>
<feature type="region of interest" description="Disordered" evidence="1">
    <location>
        <begin position="87"/>
        <end position="209"/>
    </location>
</feature>
<dbReference type="EMBL" id="CP136051">
    <property type="protein sequence ID" value="WOK05608.1"/>
    <property type="molecule type" value="Genomic_DNA"/>
</dbReference>
<dbReference type="Proteomes" id="UP001302349">
    <property type="component" value="Chromosome"/>
</dbReference>
<keyword evidence="2" id="KW-0472">Membrane</keyword>